<gene>
    <name evidence="2" type="ORF">IscW_ISCW000228</name>
</gene>
<sequence>MQIECEVINTKITYVKESAIPPHLRAGQQAPRNLTQAGVAPPMPVPGGSNSTKPTEPNHFIKIPSRELRHQRGQPRHLQRP</sequence>
<evidence type="ECO:0000313" key="3">
    <source>
        <dbReference type="EnsemblMetazoa" id="ISCW000228-PA"/>
    </source>
</evidence>
<feature type="region of interest" description="Disordered" evidence="1">
    <location>
        <begin position="25"/>
        <end position="81"/>
    </location>
</feature>
<reference evidence="2 4" key="1">
    <citation type="submission" date="2008-03" db="EMBL/GenBank/DDBJ databases">
        <title>Annotation of Ixodes scapularis.</title>
        <authorList>
            <consortium name="Ixodes scapularis Genome Project Consortium"/>
            <person name="Caler E."/>
            <person name="Hannick L.I."/>
            <person name="Bidwell S."/>
            <person name="Joardar V."/>
            <person name="Thiagarajan M."/>
            <person name="Amedeo P."/>
            <person name="Galinsky K.J."/>
            <person name="Schobel S."/>
            <person name="Inman J."/>
            <person name="Hostetler J."/>
            <person name="Miller J."/>
            <person name="Hammond M."/>
            <person name="Megy K."/>
            <person name="Lawson D."/>
            <person name="Kodira C."/>
            <person name="Sutton G."/>
            <person name="Meyer J."/>
            <person name="Hill C.A."/>
            <person name="Birren B."/>
            <person name="Nene V."/>
            <person name="Collins F."/>
            <person name="Alarcon-Chaidez F."/>
            <person name="Wikel S."/>
            <person name="Strausberg R."/>
        </authorList>
    </citation>
    <scope>NUCLEOTIDE SEQUENCE [LARGE SCALE GENOMIC DNA]</scope>
    <source>
        <strain evidence="4">Wikel</strain>
        <strain evidence="2">Wikel colony</strain>
    </source>
</reference>
<accession>B7P3K3</accession>
<dbReference type="VEuPathDB" id="VectorBase:ISCP_001043"/>
<dbReference type="OrthoDB" id="6492347at2759"/>
<dbReference type="PaxDb" id="6945-B7P3K3"/>
<organism>
    <name type="scientific">Ixodes scapularis</name>
    <name type="common">Black-legged tick</name>
    <name type="synonym">Deer tick</name>
    <dbReference type="NCBI Taxonomy" id="6945"/>
    <lineage>
        <taxon>Eukaryota</taxon>
        <taxon>Metazoa</taxon>
        <taxon>Ecdysozoa</taxon>
        <taxon>Arthropoda</taxon>
        <taxon>Chelicerata</taxon>
        <taxon>Arachnida</taxon>
        <taxon>Acari</taxon>
        <taxon>Parasitiformes</taxon>
        <taxon>Ixodida</taxon>
        <taxon>Ixodoidea</taxon>
        <taxon>Ixodidae</taxon>
        <taxon>Ixodinae</taxon>
        <taxon>Ixodes</taxon>
    </lineage>
</organism>
<dbReference type="InParanoid" id="B7P3K3"/>
<evidence type="ECO:0000313" key="2">
    <source>
        <dbReference type="EMBL" id="EEC01175.1"/>
    </source>
</evidence>
<evidence type="ECO:0000256" key="1">
    <source>
        <dbReference type="SAM" id="MobiDB-lite"/>
    </source>
</evidence>
<dbReference type="EMBL" id="ABJB010308179">
    <property type="status" value="NOT_ANNOTATED_CDS"/>
    <property type="molecule type" value="Genomic_DNA"/>
</dbReference>
<dbReference type="VEuPathDB" id="VectorBase:ISCW000228"/>
<protein>
    <submittedName>
        <fullName evidence="2 3">Uncharacterized protein</fullName>
    </submittedName>
</protein>
<dbReference type="Proteomes" id="UP000001555">
    <property type="component" value="Unassembled WGS sequence"/>
</dbReference>
<proteinExistence type="predicted"/>
<dbReference type="EnsemblMetazoa" id="ISCW000228-RA">
    <property type="protein sequence ID" value="ISCW000228-PA"/>
    <property type="gene ID" value="ISCW000228"/>
</dbReference>
<name>B7P3K3_IXOSC</name>
<reference evidence="3" key="2">
    <citation type="submission" date="2020-05" db="UniProtKB">
        <authorList>
            <consortium name="EnsemblMetazoa"/>
        </authorList>
    </citation>
    <scope>IDENTIFICATION</scope>
    <source>
        <strain evidence="3">wikel</strain>
    </source>
</reference>
<dbReference type="HOGENOM" id="CLU_2576484_0_0_1"/>
<keyword evidence="4" id="KW-1185">Reference proteome</keyword>
<dbReference type="EMBL" id="DS629255">
    <property type="protein sequence ID" value="EEC01175.1"/>
    <property type="molecule type" value="Genomic_DNA"/>
</dbReference>
<feature type="compositionally biased region" description="Basic residues" evidence="1">
    <location>
        <begin position="71"/>
        <end position="81"/>
    </location>
</feature>
<dbReference type="AlphaFoldDB" id="B7P3K3"/>
<dbReference type="VEuPathDB" id="VectorBase:ISCI000228"/>
<evidence type="ECO:0000313" key="4">
    <source>
        <dbReference type="Proteomes" id="UP000001555"/>
    </source>
</evidence>